<dbReference type="RefSeq" id="WP_134081191.1">
    <property type="nucleotide sequence ID" value="NZ_SOQX01000001.1"/>
</dbReference>
<dbReference type="PROSITE" id="PS51257">
    <property type="entry name" value="PROKAR_LIPOPROTEIN"/>
    <property type="match status" value="1"/>
</dbReference>
<evidence type="ECO:0000313" key="3">
    <source>
        <dbReference type="Proteomes" id="UP000294914"/>
    </source>
</evidence>
<dbReference type="EMBL" id="SOQX01000001">
    <property type="protein sequence ID" value="TDY04356.1"/>
    <property type="molecule type" value="Genomic_DNA"/>
</dbReference>
<gene>
    <name evidence="2" type="ORF">EDC23_0731</name>
</gene>
<protein>
    <recommendedName>
        <fullName evidence="4">Lipoprotein</fullName>
    </recommendedName>
</protein>
<name>A0A4R8ITM9_9GAMM</name>
<evidence type="ECO:0008006" key="4">
    <source>
        <dbReference type="Google" id="ProtNLM"/>
    </source>
</evidence>
<comment type="caution">
    <text evidence="2">The sequence shown here is derived from an EMBL/GenBank/DDBJ whole genome shotgun (WGS) entry which is preliminary data.</text>
</comment>
<feature type="signal peptide" evidence="1">
    <location>
        <begin position="1"/>
        <end position="19"/>
    </location>
</feature>
<evidence type="ECO:0000256" key="1">
    <source>
        <dbReference type="SAM" id="SignalP"/>
    </source>
</evidence>
<evidence type="ECO:0000313" key="2">
    <source>
        <dbReference type="EMBL" id="TDY04356.1"/>
    </source>
</evidence>
<keyword evidence="3" id="KW-1185">Reference proteome</keyword>
<dbReference type="Proteomes" id="UP000294914">
    <property type="component" value="Unassembled WGS sequence"/>
</dbReference>
<dbReference type="OrthoDB" id="9180224at2"/>
<reference evidence="2 3" key="1">
    <citation type="submission" date="2019-03" db="EMBL/GenBank/DDBJ databases">
        <title>Genomic Encyclopedia of Type Strains, Phase IV (KMG-IV): sequencing the most valuable type-strain genomes for metagenomic binning, comparative biology and taxonomic classification.</title>
        <authorList>
            <person name="Goeker M."/>
        </authorList>
    </citation>
    <scope>NUCLEOTIDE SEQUENCE [LARGE SCALE GENOMIC DNA]</scope>
    <source>
        <strain evidence="2 3">DSM 16326</strain>
    </source>
</reference>
<dbReference type="AlphaFoldDB" id="A0A4R8ITM9"/>
<sequence>MNKSILLVIFAAIVSVACTESGSGSDSPVTVNSSGNTYVNGFFGMSVEKPDDWYAQSSEEAIMLQQQDGKILSADGENMEAMIEAAMESTLPLFGFFKKPPGTPGTINTNVLSVAENIKMYPDIEKPCDYINAMKEVLEQGQLDYQFDSDCQTTRLGGKVSGHMDASLTVANHDVSQSYYALINKGYAISFIQTYADEQGAKNVAYIMDSIRFDP</sequence>
<keyword evidence="1" id="KW-0732">Signal</keyword>
<feature type="chain" id="PRO_5020625050" description="Lipoprotein" evidence="1">
    <location>
        <begin position="20"/>
        <end position="215"/>
    </location>
</feature>
<accession>A0A4R8ITM9</accession>
<organism evidence="2 3">
    <name type="scientific">Thiohalophilus thiocyanatoxydans</name>
    <dbReference type="NCBI Taxonomy" id="381308"/>
    <lineage>
        <taxon>Bacteria</taxon>
        <taxon>Pseudomonadati</taxon>
        <taxon>Pseudomonadota</taxon>
        <taxon>Gammaproteobacteria</taxon>
        <taxon>Thiohalomonadales</taxon>
        <taxon>Thiohalophilaceae</taxon>
        <taxon>Thiohalophilus</taxon>
    </lineage>
</organism>
<proteinExistence type="predicted"/>